<dbReference type="InterPro" id="IPR052025">
    <property type="entry name" value="Xyloglucanase_GH74"/>
</dbReference>
<dbReference type="PANTHER" id="PTHR43739">
    <property type="entry name" value="XYLOGLUCANASE (EUROFUNG)"/>
    <property type="match status" value="1"/>
</dbReference>
<organism evidence="3 4">
    <name type="scientific">Sorangium cellulosum</name>
    <name type="common">Polyangium cellulosum</name>
    <dbReference type="NCBI Taxonomy" id="56"/>
    <lineage>
        <taxon>Bacteria</taxon>
        <taxon>Pseudomonadati</taxon>
        <taxon>Myxococcota</taxon>
        <taxon>Polyangia</taxon>
        <taxon>Polyangiales</taxon>
        <taxon>Polyangiaceae</taxon>
        <taxon>Sorangium</taxon>
    </lineage>
</organism>
<dbReference type="InterPro" id="IPR015943">
    <property type="entry name" value="WD40/YVTN_repeat-like_dom_sf"/>
</dbReference>
<protein>
    <recommendedName>
        <fullName evidence="5">Sortilin N-terminal domain-containing protein</fullName>
    </recommendedName>
</protein>
<evidence type="ECO:0000256" key="2">
    <source>
        <dbReference type="SAM" id="SignalP"/>
    </source>
</evidence>
<keyword evidence="2" id="KW-0732">Signal</keyword>
<name>A0A2L0F1V1_SORCE</name>
<evidence type="ECO:0000313" key="3">
    <source>
        <dbReference type="EMBL" id="AUX45507.1"/>
    </source>
</evidence>
<dbReference type="OrthoDB" id="9764804at2"/>
<dbReference type="PANTHER" id="PTHR43739:SF5">
    <property type="entry name" value="EXO-ALPHA-SIALIDASE"/>
    <property type="match status" value="1"/>
</dbReference>
<dbReference type="CDD" id="cd15482">
    <property type="entry name" value="Sialidase_non-viral"/>
    <property type="match status" value="1"/>
</dbReference>
<dbReference type="RefSeq" id="WP_104987613.1">
    <property type="nucleotide sequence ID" value="NZ_CP012673.1"/>
</dbReference>
<dbReference type="SUPFAM" id="SSF50939">
    <property type="entry name" value="Sialidases"/>
    <property type="match status" value="1"/>
</dbReference>
<evidence type="ECO:0000313" key="4">
    <source>
        <dbReference type="Proteomes" id="UP000238348"/>
    </source>
</evidence>
<dbReference type="Gene3D" id="2.130.10.10">
    <property type="entry name" value="YVTN repeat-like/Quinoprotein amine dehydrogenase"/>
    <property type="match status" value="3"/>
</dbReference>
<dbReference type="PROSITE" id="PS51257">
    <property type="entry name" value="PROKAR_LIPOPROTEIN"/>
    <property type="match status" value="1"/>
</dbReference>
<feature type="region of interest" description="Disordered" evidence="1">
    <location>
        <begin position="30"/>
        <end position="49"/>
    </location>
</feature>
<feature type="signal peptide" evidence="2">
    <location>
        <begin position="1"/>
        <end position="26"/>
    </location>
</feature>
<dbReference type="EMBL" id="CP012673">
    <property type="protein sequence ID" value="AUX45507.1"/>
    <property type="molecule type" value="Genomic_DNA"/>
</dbReference>
<feature type="chain" id="PRO_5015005153" description="Sortilin N-terminal domain-containing protein" evidence="2">
    <location>
        <begin position="27"/>
        <end position="793"/>
    </location>
</feature>
<dbReference type="InterPro" id="IPR036278">
    <property type="entry name" value="Sialidase_sf"/>
</dbReference>
<proteinExistence type="predicted"/>
<accession>A0A2L0F1V1</accession>
<dbReference type="GO" id="GO:0010411">
    <property type="term" value="P:xyloglucan metabolic process"/>
    <property type="evidence" value="ECO:0007669"/>
    <property type="project" value="TreeGrafter"/>
</dbReference>
<sequence length="793" mass="85703">MTSQAGRTVHGAMTSTLLIMASALSAGCGGDGSAPGAARGPESARLASEARGAISGARGAWQPRGVGGGGALFSPSISPHDRREIFMASDLLGVFHTTSFGREWTTLDFREIRGGILSQFRFTADPKVLYAVGHTLPLNAFHHVRTLIKSTDGGATWDAPVTMPAAPGDGHFLFVDPRSTERLLFSGTAALYFSSDGGATFRSVYTTAWPGGLVVGGVHWDGADIHAGTSDGLLVSRDGGATFAVDVSVDGIPPGEKIVSFAGAGRGAQRRFFAITFSAADSAGSPRVTAETTGLDLDAYAGLYRLPPGQTRWTPATNGLGPDDKLSFVAMSDDHPRVAYVAGGDRAKLAPVVLKTVDGGERWEHALRTDHNTNVATGWSGYGGDMSWEFGEYALGLSVSPRDPDRLAFTDLGFVHVSDDGGKTFQQAYVRPADENRKGEDTTMSRSYRTSGVEQTSCWWLTFTGPKTLFASFTDIRSAFSEDGGKSWSRDGNNGLSLNTTYHAVQHPVTGALYAATASVHDLYQSPYLRDARIDGTAARPARGAVMVSHDKGASWSLLADLQRPVIWLALDPNDPSRLYASTVNSATGGVVRLDLDAPGAAPAALPAPPRTQGHAYNVHVLKDGSVVATYSGHQPGNTRTYTERSGVFLLRPGAAAWEDRSAPEMRYWTKDVVIDPNDPTESTWYVTVFSHDDHFYGGLYRTRDRGATWRRISQKYRVESCAIDPRDPDRMYMTTQREGLWLTENLNDETPTFRPVEDYPSHQPVRVFWNPYRPGEVWTVSFGGGMRVKRER</sequence>
<evidence type="ECO:0008006" key="5">
    <source>
        <dbReference type="Google" id="ProtNLM"/>
    </source>
</evidence>
<gene>
    <name evidence="3" type="ORF">SOCE26_069990</name>
</gene>
<dbReference type="AlphaFoldDB" id="A0A2L0F1V1"/>
<reference evidence="3 4" key="1">
    <citation type="submission" date="2015-09" db="EMBL/GenBank/DDBJ databases">
        <title>Sorangium comparison.</title>
        <authorList>
            <person name="Zaburannyi N."/>
            <person name="Bunk B."/>
            <person name="Overmann J."/>
            <person name="Mueller R."/>
        </authorList>
    </citation>
    <scope>NUCLEOTIDE SEQUENCE [LARGE SCALE GENOMIC DNA]</scope>
    <source>
        <strain evidence="3 4">So ce26</strain>
    </source>
</reference>
<dbReference type="SUPFAM" id="SSF110296">
    <property type="entry name" value="Oligoxyloglucan reducing end-specific cellobiohydrolase"/>
    <property type="match status" value="2"/>
</dbReference>
<dbReference type="Proteomes" id="UP000238348">
    <property type="component" value="Chromosome"/>
</dbReference>
<evidence type="ECO:0000256" key="1">
    <source>
        <dbReference type="SAM" id="MobiDB-lite"/>
    </source>
</evidence>